<evidence type="ECO:0000313" key="1">
    <source>
        <dbReference type="EMBL" id="NDV89707.1"/>
    </source>
</evidence>
<proteinExistence type="predicted"/>
<accession>A0A7X5LHZ0</accession>
<organism evidence="1 2">
    <name type="scientific">Alteromonas profundi</name>
    <dbReference type="NCBI Taxonomy" id="2696062"/>
    <lineage>
        <taxon>Bacteria</taxon>
        <taxon>Pseudomonadati</taxon>
        <taxon>Pseudomonadota</taxon>
        <taxon>Gammaproteobacteria</taxon>
        <taxon>Alteromonadales</taxon>
        <taxon>Alteromonadaceae</taxon>
        <taxon>Alteromonas/Salinimonas group</taxon>
        <taxon>Alteromonas</taxon>
    </lineage>
</organism>
<sequence length="214" mass="23862">MAECEFKTVWICASEADLPIWHDLQQEIRRLRLPAALKSYVRVKNNIPFKLLNFDQSVYKFHHNDLMIVLCSKTASADAAVNLAVGDFRKYSDNILAVLLNGEPNASQKNDTANECFPPALSSPSNEETLTTFEPIAADIRQGMNTLALQKLCAGLLSVPLRDITQRAHLQKRSLQIAIAVLASIALVRCTHDGLSSINQIEDHYQNLFDQGNE</sequence>
<dbReference type="RefSeq" id="WP_163083304.1">
    <property type="nucleotide sequence ID" value="NZ_JAAAWN010000001.1"/>
</dbReference>
<keyword evidence="2" id="KW-1185">Reference proteome</keyword>
<evidence type="ECO:0000313" key="2">
    <source>
        <dbReference type="Proteomes" id="UP000470213"/>
    </source>
</evidence>
<reference evidence="1 2" key="1">
    <citation type="submission" date="2020-01" db="EMBL/GenBank/DDBJ databases">
        <authorList>
            <person name="Chen J."/>
            <person name="Zhu S."/>
            <person name="Yang J."/>
        </authorList>
    </citation>
    <scope>NUCLEOTIDE SEQUENCE [LARGE SCALE GENOMIC DNA]</scope>
    <source>
        <strain evidence="1 2">345S023</strain>
    </source>
</reference>
<name>A0A7X5LHZ0_9ALTE</name>
<gene>
    <name evidence="1" type="ORF">GTH32_00660</name>
</gene>
<dbReference type="Proteomes" id="UP000470213">
    <property type="component" value="Unassembled WGS sequence"/>
</dbReference>
<dbReference type="AlphaFoldDB" id="A0A7X5LHZ0"/>
<protein>
    <submittedName>
        <fullName evidence="1">Uncharacterized protein</fullName>
    </submittedName>
</protein>
<dbReference type="EMBL" id="JAAAWN010000001">
    <property type="protein sequence ID" value="NDV89707.1"/>
    <property type="molecule type" value="Genomic_DNA"/>
</dbReference>
<comment type="caution">
    <text evidence="1">The sequence shown here is derived from an EMBL/GenBank/DDBJ whole genome shotgun (WGS) entry which is preliminary data.</text>
</comment>